<feature type="chain" id="PRO_5010283291" description="Beta-lactamase" evidence="1">
    <location>
        <begin position="29"/>
        <end position="432"/>
    </location>
</feature>
<evidence type="ECO:0000313" key="2">
    <source>
        <dbReference type="EMBL" id="OLQ74293.1"/>
    </source>
</evidence>
<keyword evidence="1" id="KW-0732">Signal</keyword>
<dbReference type="EMBL" id="MJIL01000084">
    <property type="protein sequence ID" value="OLQ74293.1"/>
    <property type="molecule type" value="Genomic_DNA"/>
</dbReference>
<name>A0A1Q9GIK6_9GAMM</name>
<comment type="caution">
    <text evidence="2">The sequence shown here is derived from an EMBL/GenBank/DDBJ whole genome shotgun (WGS) entry which is preliminary data.</text>
</comment>
<dbReference type="STRING" id="1903952.BIT28_08930"/>
<protein>
    <recommendedName>
        <fullName evidence="4">Beta-lactamase</fullName>
    </recommendedName>
</protein>
<organism evidence="2 3">
    <name type="scientific">Photobacterium proteolyticum</name>
    <dbReference type="NCBI Taxonomy" id="1903952"/>
    <lineage>
        <taxon>Bacteria</taxon>
        <taxon>Pseudomonadati</taxon>
        <taxon>Pseudomonadota</taxon>
        <taxon>Gammaproteobacteria</taxon>
        <taxon>Vibrionales</taxon>
        <taxon>Vibrionaceae</taxon>
        <taxon>Photobacterium</taxon>
    </lineage>
</organism>
<reference evidence="2 3" key="1">
    <citation type="submission" date="2016-09" db="EMBL/GenBank/DDBJ databases">
        <title>Photobacterium proteolyticum sp. nov. a protease producing bacterium isolated from ocean sediments of Laizhou Bay.</title>
        <authorList>
            <person name="Li Y."/>
        </authorList>
    </citation>
    <scope>NUCLEOTIDE SEQUENCE [LARGE SCALE GENOMIC DNA]</scope>
    <source>
        <strain evidence="2 3">13-12</strain>
    </source>
</reference>
<feature type="signal peptide" evidence="1">
    <location>
        <begin position="1"/>
        <end position="28"/>
    </location>
</feature>
<dbReference type="AlphaFoldDB" id="A0A1Q9GIK6"/>
<dbReference type="RefSeq" id="WP_075765741.1">
    <property type="nucleotide sequence ID" value="NZ_MJIL01000084.1"/>
</dbReference>
<sequence length="432" mass="49230">MNCSSALYCWLRLVSLIVCLFVSRQAFANTLDASWDWMVSVEHHETRNSVYLPDEQDEQWQSVNALLDVELGYEQWLGVLALKGNDLYSSQSGVDRDSELIVRELFWQGAISLAGTDVDITLGKVRVDWGVGYGYRPLDIIKPYRRNPVGIQVEEGAGVAAASYFDANGEWTLIYADSSWTTQQGSELDQLNEQQGVGIRRYGLAGDSEWQGIVYYDDIRRGLVGGSWVTVLDDAWEFHTSAAYQKEYFSFRVPDSLREPVISDKKDNGLQALAGLTWTSESGQSVILEYWYDSRSWDYGQWQQAYRNAEQIDASGLPAGLRHAYAQPLQHVNLVSHNVMFHWTLDPVAWQHWDWSRNVSWLQNVKPTFDVLISPQDKGAIMTQWLGYSVLDTGDVQFDVEIAARFLTGDKQSVYRNLSDKRMILLNLKGRF</sequence>
<gene>
    <name evidence="2" type="ORF">BIT28_08930</name>
</gene>
<dbReference type="Proteomes" id="UP000186905">
    <property type="component" value="Unassembled WGS sequence"/>
</dbReference>
<evidence type="ECO:0000313" key="3">
    <source>
        <dbReference type="Proteomes" id="UP000186905"/>
    </source>
</evidence>
<dbReference type="OrthoDB" id="8746278at2"/>
<keyword evidence="3" id="KW-1185">Reference proteome</keyword>
<evidence type="ECO:0008006" key="4">
    <source>
        <dbReference type="Google" id="ProtNLM"/>
    </source>
</evidence>
<accession>A0A1Q9GIK6</accession>
<proteinExistence type="predicted"/>
<evidence type="ECO:0000256" key="1">
    <source>
        <dbReference type="SAM" id="SignalP"/>
    </source>
</evidence>